<evidence type="ECO:0000313" key="2">
    <source>
        <dbReference type="EMBL" id="PTB73984.1"/>
    </source>
</evidence>
<proteinExistence type="predicted"/>
<feature type="region of interest" description="Disordered" evidence="1">
    <location>
        <begin position="50"/>
        <end position="101"/>
    </location>
</feature>
<name>A0A2T4BXH6_TRILO</name>
<sequence>MSSRRKKEGNVILIPEKNSEFVRDADNLMKVDLNIYKQLVTIRQWKNGDEEPREYRSAYVSAHQGATEKQEDTEKQENTERQKNRGKQEDAGKKKDTEKMPLQTPYWIPTLAIASLSTEEIQQKLGDVEEELLSVKNEAKLIFQLVILAREERKVLQERKKLRGYC</sequence>
<dbReference type="AlphaFoldDB" id="A0A2T4BXH6"/>
<organism evidence="2 3">
    <name type="scientific">Trichoderma longibrachiatum ATCC 18648</name>
    <dbReference type="NCBI Taxonomy" id="983965"/>
    <lineage>
        <taxon>Eukaryota</taxon>
        <taxon>Fungi</taxon>
        <taxon>Dikarya</taxon>
        <taxon>Ascomycota</taxon>
        <taxon>Pezizomycotina</taxon>
        <taxon>Sordariomycetes</taxon>
        <taxon>Hypocreomycetidae</taxon>
        <taxon>Hypocreales</taxon>
        <taxon>Hypocreaceae</taxon>
        <taxon>Trichoderma</taxon>
    </lineage>
</organism>
<feature type="compositionally biased region" description="Basic and acidic residues" evidence="1">
    <location>
        <begin position="66"/>
        <end position="99"/>
    </location>
</feature>
<evidence type="ECO:0000256" key="1">
    <source>
        <dbReference type="SAM" id="MobiDB-lite"/>
    </source>
</evidence>
<accession>A0A2T4BXH6</accession>
<keyword evidence="3" id="KW-1185">Reference proteome</keyword>
<protein>
    <submittedName>
        <fullName evidence="2">Uncharacterized protein</fullName>
    </submittedName>
</protein>
<evidence type="ECO:0000313" key="3">
    <source>
        <dbReference type="Proteomes" id="UP000240760"/>
    </source>
</evidence>
<dbReference type="EMBL" id="KZ679137">
    <property type="protein sequence ID" value="PTB73984.1"/>
    <property type="molecule type" value="Genomic_DNA"/>
</dbReference>
<reference evidence="2 3" key="1">
    <citation type="submission" date="2016-07" db="EMBL/GenBank/DDBJ databases">
        <title>Multiple horizontal gene transfer events from other fungi enriched the ability of initially mycotrophic Trichoderma (Ascomycota) to feed on dead plant biomass.</title>
        <authorList>
            <consortium name="DOE Joint Genome Institute"/>
            <person name="Aerts A."/>
            <person name="Atanasova L."/>
            <person name="Chenthamara K."/>
            <person name="Zhang J."/>
            <person name="Grujic M."/>
            <person name="Henrissat B."/>
            <person name="Kuo A."/>
            <person name="Salamov A."/>
            <person name="Lipzen A."/>
            <person name="Labutti K."/>
            <person name="Barry K."/>
            <person name="Miao Y."/>
            <person name="Rahimi M.J."/>
            <person name="Shen Q."/>
            <person name="Grigoriev I.V."/>
            <person name="Kubicek C.P."/>
            <person name="Druzhinina I.S."/>
        </authorList>
    </citation>
    <scope>NUCLEOTIDE SEQUENCE [LARGE SCALE GENOMIC DNA]</scope>
    <source>
        <strain evidence="2 3">ATCC 18648</strain>
    </source>
</reference>
<gene>
    <name evidence="2" type="ORF">M440DRAFT_1393809</name>
</gene>
<dbReference type="Proteomes" id="UP000240760">
    <property type="component" value="Unassembled WGS sequence"/>
</dbReference>
<dbReference type="OrthoDB" id="5030973at2759"/>